<reference evidence="3" key="1">
    <citation type="journal article" date="2019" name="Int. J. Syst. Evol. Microbiol.">
        <title>The Global Catalogue of Microorganisms (GCM) 10K type strain sequencing project: providing services to taxonomists for standard genome sequencing and annotation.</title>
        <authorList>
            <consortium name="The Broad Institute Genomics Platform"/>
            <consortium name="The Broad Institute Genome Sequencing Center for Infectious Disease"/>
            <person name="Wu L."/>
            <person name="Ma J."/>
        </authorList>
    </citation>
    <scope>NUCLEOTIDE SEQUENCE [LARGE SCALE GENOMIC DNA]</scope>
    <source>
        <strain evidence="3">JCM 4816</strain>
    </source>
</reference>
<evidence type="ECO:0000313" key="2">
    <source>
        <dbReference type="EMBL" id="GAA3496015.1"/>
    </source>
</evidence>
<organism evidence="2 3">
    <name type="scientific">Streptomyces prasinosporus</name>
    <dbReference type="NCBI Taxonomy" id="68256"/>
    <lineage>
        <taxon>Bacteria</taxon>
        <taxon>Bacillati</taxon>
        <taxon>Actinomycetota</taxon>
        <taxon>Actinomycetes</taxon>
        <taxon>Kitasatosporales</taxon>
        <taxon>Streptomycetaceae</taxon>
        <taxon>Streptomyces</taxon>
        <taxon>Streptomyces albogriseolus group</taxon>
    </lineage>
</organism>
<sequence>MHRGRTVRDAAGTAGVADGRHPEPAEARAPPGRPLTPEAASARFPDRLVDGPGTRRLTRVPPRGGRP</sequence>
<evidence type="ECO:0000313" key="3">
    <source>
        <dbReference type="Proteomes" id="UP001501455"/>
    </source>
</evidence>
<evidence type="ECO:0000256" key="1">
    <source>
        <dbReference type="SAM" id="MobiDB-lite"/>
    </source>
</evidence>
<gene>
    <name evidence="2" type="ORF">GCM10019016_031160</name>
</gene>
<feature type="region of interest" description="Disordered" evidence="1">
    <location>
        <begin position="1"/>
        <end position="67"/>
    </location>
</feature>
<proteinExistence type="predicted"/>
<name>A0ABP6TL92_9ACTN</name>
<dbReference type="Proteomes" id="UP001501455">
    <property type="component" value="Unassembled WGS sequence"/>
</dbReference>
<protein>
    <submittedName>
        <fullName evidence="2">Uncharacterized protein</fullName>
    </submittedName>
</protein>
<accession>A0ABP6TL92</accession>
<dbReference type="EMBL" id="BAAAXF010000022">
    <property type="protein sequence ID" value="GAA3496015.1"/>
    <property type="molecule type" value="Genomic_DNA"/>
</dbReference>
<keyword evidence="3" id="KW-1185">Reference proteome</keyword>
<comment type="caution">
    <text evidence="2">The sequence shown here is derived from an EMBL/GenBank/DDBJ whole genome shotgun (WGS) entry which is preliminary data.</text>
</comment>